<evidence type="ECO:0000256" key="12">
    <source>
        <dbReference type="HAMAP-Rule" id="MF_00983"/>
    </source>
</evidence>
<dbReference type="Pfam" id="PF00271">
    <property type="entry name" value="Helicase_C"/>
    <property type="match status" value="1"/>
</dbReference>
<comment type="subunit">
    <text evidence="12">Component of the replication restart primosome.</text>
</comment>
<comment type="similarity">
    <text evidence="12">Belongs to the helicase family. PriA subfamily.</text>
</comment>
<evidence type="ECO:0000256" key="11">
    <source>
        <dbReference type="ARBA" id="ARBA00048988"/>
    </source>
</evidence>
<evidence type="ECO:0000256" key="7">
    <source>
        <dbReference type="ARBA" id="ARBA00022833"/>
    </source>
</evidence>
<evidence type="ECO:0000256" key="10">
    <source>
        <dbReference type="ARBA" id="ARBA00023235"/>
    </source>
</evidence>
<dbReference type="Pfam" id="PF17764">
    <property type="entry name" value="PriA_3primeBD"/>
    <property type="match status" value="1"/>
</dbReference>
<feature type="binding site" evidence="12">
    <location>
        <position position="658"/>
    </location>
    <ligand>
        <name>Zn(2+)</name>
        <dbReference type="ChEBI" id="CHEBI:29105"/>
        <label>1</label>
    </ligand>
</feature>
<evidence type="ECO:0000256" key="8">
    <source>
        <dbReference type="ARBA" id="ARBA00022840"/>
    </source>
</evidence>
<dbReference type="FunFam" id="3.40.50.300:FF:000489">
    <property type="entry name" value="Primosome assembly protein PriA"/>
    <property type="match status" value="1"/>
</dbReference>
<feature type="binding site" evidence="12">
    <location>
        <position position="642"/>
    </location>
    <ligand>
        <name>Zn(2+)</name>
        <dbReference type="ChEBI" id="CHEBI:29105"/>
        <label>2</label>
    </ligand>
</feature>
<evidence type="ECO:0000256" key="3">
    <source>
        <dbReference type="ARBA" id="ARBA00022723"/>
    </source>
</evidence>
<dbReference type="InterPro" id="IPR027417">
    <property type="entry name" value="P-loop_NTPase"/>
</dbReference>
<dbReference type="InterPro" id="IPR041222">
    <property type="entry name" value="PriA_3primeBD"/>
</dbReference>
<dbReference type="GO" id="GO:0016787">
    <property type="term" value="F:hydrolase activity"/>
    <property type="evidence" value="ECO:0007669"/>
    <property type="project" value="UniProtKB-KW"/>
</dbReference>
<name>A0A6B0YTL1_9CHLR</name>
<dbReference type="EMBL" id="VXRG01000090">
    <property type="protein sequence ID" value="MXY93947.1"/>
    <property type="molecule type" value="Genomic_DNA"/>
</dbReference>
<keyword evidence="6 12" id="KW-0347">Helicase</keyword>
<dbReference type="Gene3D" id="3.40.50.300">
    <property type="entry name" value="P-loop containing nucleotide triphosphate hydrolases"/>
    <property type="match status" value="2"/>
</dbReference>
<keyword evidence="8 12" id="KW-0067">ATP-binding</keyword>
<keyword evidence="7 12" id="KW-0862">Zinc</keyword>
<dbReference type="GO" id="GO:0008270">
    <property type="term" value="F:zinc ion binding"/>
    <property type="evidence" value="ECO:0007669"/>
    <property type="project" value="UniProtKB-UniRule"/>
</dbReference>
<dbReference type="AlphaFoldDB" id="A0A6B0YTL1"/>
<dbReference type="Pfam" id="PF18074">
    <property type="entry name" value="PriA_C"/>
    <property type="match status" value="1"/>
</dbReference>
<dbReference type="GO" id="GO:0005524">
    <property type="term" value="F:ATP binding"/>
    <property type="evidence" value="ECO:0007669"/>
    <property type="project" value="UniProtKB-UniRule"/>
</dbReference>
<evidence type="ECO:0000313" key="16">
    <source>
        <dbReference type="EMBL" id="MXY93947.1"/>
    </source>
</evidence>
<feature type="region of interest" description="Disordered" evidence="13">
    <location>
        <begin position="538"/>
        <end position="561"/>
    </location>
</feature>
<evidence type="ECO:0000259" key="15">
    <source>
        <dbReference type="PROSITE" id="PS51194"/>
    </source>
</evidence>
<dbReference type="PROSITE" id="PS51194">
    <property type="entry name" value="HELICASE_CTER"/>
    <property type="match status" value="1"/>
</dbReference>
<dbReference type="CDD" id="cd18804">
    <property type="entry name" value="SF2_C_priA"/>
    <property type="match status" value="1"/>
</dbReference>
<comment type="catalytic activity">
    <reaction evidence="11 12">
        <text>ATP + H2O = ADP + phosphate + H(+)</text>
        <dbReference type="Rhea" id="RHEA:13065"/>
        <dbReference type="ChEBI" id="CHEBI:15377"/>
        <dbReference type="ChEBI" id="CHEBI:15378"/>
        <dbReference type="ChEBI" id="CHEBI:30616"/>
        <dbReference type="ChEBI" id="CHEBI:43474"/>
        <dbReference type="ChEBI" id="CHEBI:456216"/>
        <dbReference type="EC" id="5.6.2.4"/>
    </reaction>
</comment>
<keyword evidence="10 12" id="KW-0413">Isomerase</keyword>
<feature type="binding site" evidence="12">
    <location>
        <position position="655"/>
    </location>
    <ligand>
        <name>Zn(2+)</name>
        <dbReference type="ChEBI" id="CHEBI:29105"/>
        <label>1</label>
    </ligand>
</feature>
<dbReference type="GO" id="GO:0006302">
    <property type="term" value="P:double-strand break repair"/>
    <property type="evidence" value="ECO:0007669"/>
    <property type="project" value="InterPro"/>
</dbReference>
<dbReference type="InterPro" id="IPR040498">
    <property type="entry name" value="PriA_CRR"/>
</dbReference>
<keyword evidence="9 12" id="KW-0238">DNA-binding</keyword>
<proteinExistence type="inferred from homology"/>
<feature type="region of interest" description="Disordered" evidence="13">
    <location>
        <begin position="19"/>
        <end position="50"/>
    </location>
</feature>
<keyword evidence="1 12" id="KW-0639">Primosome</keyword>
<dbReference type="InterPro" id="IPR041236">
    <property type="entry name" value="PriA_C"/>
</dbReference>
<dbReference type="EC" id="5.6.2.4" evidence="12"/>
<keyword evidence="2 12" id="KW-0235">DNA replication</keyword>
<protein>
    <recommendedName>
        <fullName evidence="12">Replication restart protein PriA</fullName>
    </recommendedName>
    <alternativeName>
        <fullName evidence="12">ATP-dependent DNA helicase PriA</fullName>
        <ecNumber evidence="12">5.6.2.4</ecNumber>
    </alternativeName>
    <alternativeName>
        <fullName evidence="12">DNA 3'-5' helicase PriA</fullName>
    </alternativeName>
</protein>
<gene>
    <name evidence="12 16" type="primary">priA</name>
    <name evidence="16" type="ORF">F4Y42_10935</name>
</gene>
<dbReference type="PANTHER" id="PTHR30580:SF0">
    <property type="entry name" value="PRIMOSOMAL PROTEIN N"/>
    <property type="match status" value="1"/>
</dbReference>
<dbReference type="GO" id="GO:1990077">
    <property type="term" value="C:primosome complex"/>
    <property type="evidence" value="ECO:0007669"/>
    <property type="project" value="UniProtKB-UniRule"/>
</dbReference>
<sequence>MPDGKSLVEVVIFVPIRRSFRQEEQPPPENDLGTPEERGEPSFSPGRLLPESVHQRTGGAARFQTFHYHLPPNLIGEVEAGHLVWVPFGRQQLQGIVVGPAQSSPVETKAIDRLARPRPVLTQAQLDVAFWIADYYVAPISEAVKLFLTPGLLSKSGEPPKVRVKREEQIELLIEPATIRKRLLELEHKSKQAKVLAEFLPDPTSVKPIKELRTACNLSSMGPISALQDKGLIRLLNGDAELIQPLKAVEEAILELKGASKYGAILHALAQTDAPIWKSDLYAEVDTNLATLRRLQEAGLIRLEQKVRYRDPLGGRTYPRTHPPELTGQQQNVWDMISESCFPRAANEANAGAPDRGRPADAAVRSERFLLHGATGSGKTEIYLRALAETLARNRQAIVLVPEIALTPQTVSRFAGRFPDRISVIHSGLSANQRYDVWRRAREGMIDVIVGARSALFSPLPRLGLIIVDEEHESTYKQDTDEWGSFTVFYDARTVATRLAADTGSALILGTATPSLDSYHAAQQGSLRLLEMPDRVTGHGELEGSSLGERLDPPSPPAYAGLPPVEVVDMRQELRAGNRSIFSRSLQSELHAVLDAGEQAILFLNRRGTHSFVMCRDCGFVSECPRCETPLTFHERASQLICHRCNAREPIPDNCPSCSSHRIRYFGTGTQRIEELVSQISPRARLLRWDRDTTGRKGSHEQILEHFASHEADVLIGTQMIAKGLDLPLVTLVGVIAADVGLYLPDFRGPERTFQLLTQVAGRAGRSHRGGRVIFQSYEPQHYALQAAAKHDYHAFYQREMEFRREQGYPPVSRLARLIFWHKRLDTVVEQSDRMMRNLQMRAEEIGIWGEGVDLLGPAPAPYARFRNYYRWQIVVRAADPSAFLNGIDIPFGWRIDIDPVSMM</sequence>
<dbReference type="InterPro" id="IPR014001">
    <property type="entry name" value="Helicase_ATP-bd"/>
</dbReference>
<evidence type="ECO:0000256" key="9">
    <source>
        <dbReference type="ARBA" id="ARBA00023125"/>
    </source>
</evidence>
<dbReference type="SUPFAM" id="SSF158997">
    <property type="entry name" value="Trm112p-like"/>
    <property type="match status" value="1"/>
</dbReference>
<dbReference type="Gene3D" id="3.40.1440.60">
    <property type="entry name" value="PriA, 3(prime) DNA-binding domain"/>
    <property type="match status" value="1"/>
</dbReference>
<dbReference type="InterPro" id="IPR001650">
    <property type="entry name" value="Helicase_C-like"/>
</dbReference>
<comment type="cofactor">
    <cofactor evidence="12">
        <name>Zn(2+)</name>
        <dbReference type="ChEBI" id="CHEBI:29105"/>
    </cofactor>
    <text evidence="12">Binds 2 zinc ions per subunit.</text>
</comment>
<comment type="catalytic activity">
    <reaction evidence="12">
        <text>Couples ATP hydrolysis with the unwinding of duplex DNA by translocating in the 3'-5' direction.</text>
        <dbReference type="EC" id="5.6.2.4"/>
    </reaction>
</comment>
<evidence type="ECO:0000256" key="4">
    <source>
        <dbReference type="ARBA" id="ARBA00022741"/>
    </source>
</evidence>
<feature type="domain" description="Helicase ATP-binding" evidence="14">
    <location>
        <begin position="360"/>
        <end position="532"/>
    </location>
</feature>
<feature type="domain" description="Helicase C-terminal" evidence="15">
    <location>
        <begin position="650"/>
        <end position="804"/>
    </location>
</feature>
<dbReference type="SUPFAM" id="SSF52540">
    <property type="entry name" value="P-loop containing nucleoside triphosphate hydrolases"/>
    <property type="match status" value="1"/>
</dbReference>
<feature type="binding site" evidence="12">
    <location>
        <position position="624"/>
    </location>
    <ligand>
        <name>Zn(2+)</name>
        <dbReference type="ChEBI" id="CHEBI:29105"/>
        <label>2</label>
    </ligand>
</feature>
<dbReference type="SMART" id="SM00487">
    <property type="entry name" value="DEXDc"/>
    <property type="match status" value="1"/>
</dbReference>
<keyword evidence="3 12" id="KW-0479">Metal-binding</keyword>
<feature type="binding site" evidence="12">
    <location>
        <position position="645"/>
    </location>
    <ligand>
        <name>Zn(2+)</name>
        <dbReference type="ChEBI" id="CHEBI:29105"/>
        <label>2</label>
    </ligand>
</feature>
<comment type="caution">
    <text evidence="16">The sequence shown here is derived from an EMBL/GenBank/DDBJ whole genome shotgun (WGS) entry which is preliminary data.</text>
</comment>
<feature type="binding site" evidence="12">
    <location>
        <position position="627"/>
    </location>
    <ligand>
        <name>Zn(2+)</name>
        <dbReference type="ChEBI" id="CHEBI:29105"/>
        <label>2</label>
    </ligand>
</feature>
<dbReference type="GO" id="GO:0043138">
    <property type="term" value="F:3'-5' DNA helicase activity"/>
    <property type="evidence" value="ECO:0007669"/>
    <property type="project" value="UniProtKB-EC"/>
</dbReference>
<dbReference type="Pfam" id="PF00270">
    <property type="entry name" value="DEAD"/>
    <property type="match status" value="1"/>
</dbReference>
<reference evidence="16" key="1">
    <citation type="submission" date="2019-09" db="EMBL/GenBank/DDBJ databases">
        <title>Characterisation of the sponge microbiome using genome-centric metagenomics.</title>
        <authorList>
            <person name="Engelberts J.P."/>
            <person name="Robbins S.J."/>
            <person name="De Goeij J.M."/>
            <person name="Aranda M."/>
            <person name="Bell S.C."/>
            <person name="Webster N.S."/>
        </authorList>
    </citation>
    <scope>NUCLEOTIDE SEQUENCE</scope>
    <source>
        <strain evidence="16">SB0664_bin_27</strain>
    </source>
</reference>
<dbReference type="PANTHER" id="PTHR30580">
    <property type="entry name" value="PRIMOSOMAL PROTEIN N"/>
    <property type="match status" value="1"/>
</dbReference>
<dbReference type="GO" id="GO:0003677">
    <property type="term" value="F:DNA binding"/>
    <property type="evidence" value="ECO:0007669"/>
    <property type="project" value="UniProtKB-UniRule"/>
</dbReference>
<organism evidence="16">
    <name type="scientific">Caldilineaceae bacterium SB0664_bin_27</name>
    <dbReference type="NCBI Taxonomy" id="2605260"/>
    <lineage>
        <taxon>Bacteria</taxon>
        <taxon>Bacillati</taxon>
        <taxon>Chloroflexota</taxon>
        <taxon>Caldilineae</taxon>
        <taxon>Caldilineales</taxon>
        <taxon>Caldilineaceae</taxon>
    </lineage>
</organism>
<dbReference type="HAMAP" id="MF_00983">
    <property type="entry name" value="PriA"/>
    <property type="match status" value="1"/>
</dbReference>
<dbReference type="SMART" id="SM00490">
    <property type="entry name" value="HELICc"/>
    <property type="match status" value="1"/>
</dbReference>
<feature type="binding site" evidence="12">
    <location>
        <position position="615"/>
    </location>
    <ligand>
        <name>Zn(2+)</name>
        <dbReference type="ChEBI" id="CHEBI:29105"/>
        <label>1</label>
    </ligand>
</feature>
<evidence type="ECO:0000259" key="14">
    <source>
        <dbReference type="PROSITE" id="PS51192"/>
    </source>
</evidence>
<dbReference type="Pfam" id="PF18319">
    <property type="entry name" value="Zn_ribbon_PriA"/>
    <property type="match status" value="1"/>
</dbReference>
<evidence type="ECO:0000256" key="2">
    <source>
        <dbReference type="ARBA" id="ARBA00022705"/>
    </source>
</evidence>
<evidence type="ECO:0000256" key="13">
    <source>
        <dbReference type="SAM" id="MobiDB-lite"/>
    </source>
</evidence>
<dbReference type="NCBIfam" id="TIGR00595">
    <property type="entry name" value="priA"/>
    <property type="match status" value="1"/>
</dbReference>
<evidence type="ECO:0000256" key="5">
    <source>
        <dbReference type="ARBA" id="ARBA00022801"/>
    </source>
</evidence>
<keyword evidence="4 12" id="KW-0547">Nucleotide-binding</keyword>
<dbReference type="InterPro" id="IPR011545">
    <property type="entry name" value="DEAD/DEAH_box_helicase_dom"/>
</dbReference>
<dbReference type="PROSITE" id="PS51192">
    <property type="entry name" value="HELICASE_ATP_BIND_1"/>
    <property type="match status" value="1"/>
</dbReference>
<accession>A0A6B0YTL1</accession>
<dbReference type="GO" id="GO:0006270">
    <property type="term" value="P:DNA replication initiation"/>
    <property type="evidence" value="ECO:0007669"/>
    <property type="project" value="TreeGrafter"/>
</dbReference>
<dbReference type="GO" id="GO:0006310">
    <property type="term" value="P:DNA recombination"/>
    <property type="evidence" value="ECO:0007669"/>
    <property type="project" value="InterPro"/>
</dbReference>
<dbReference type="CDD" id="cd17929">
    <property type="entry name" value="DEXHc_priA"/>
    <property type="match status" value="1"/>
</dbReference>
<keyword evidence="5 12" id="KW-0378">Hydrolase</keyword>
<evidence type="ECO:0000256" key="1">
    <source>
        <dbReference type="ARBA" id="ARBA00022515"/>
    </source>
</evidence>
<comment type="function">
    <text evidence="12">Initiates the restart of stalled replication forks, which reloads the replicative helicase on sites other than the origin of replication. Recognizes and binds to abandoned replication forks and remodels them to uncover a helicase loading site. Promotes assembly of the primosome at these replication forks.</text>
</comment>
<evidence type="ECO:0000256" key="6">
    <source>
        <dbReference type="ARBA" id="ARBA00022806"/>
    </source>
</evidence>
<dbReference type="GO" id="GO:0006269">
    <property type="term" value="P:DNA replication, synthesis of primer"/>
    <property type="evidence" value="ECO:0007669"/>
    <property type="project" value="UniProtKB-KW"/>
</dbReference>
<dbReference type="InterPro" id="IPR005259">
    <property type="entry name" value="PriA"/>
</dbReference>
<dbReference type="InterPro" id="IPR042115">
    <property type="entry name" value="PriA_3primeBD_sf"/>
</dbReference>
<feature type="binding site" evidence="12">
    <location>
        <position position="618"/>
    </location>
    <ligand>
        <name>Zn(2+)</name>
        <dbReference type="ChEBI" id="CHEBI:29105"/>
        <label>1</label>
    </ligand>
</feature>